<evidence type="ECO:0000256" key="1">
    <source>
        <dbReference type="SAM" id="MobiDB-lite"/>
    </source>
</evidence>
<reference evidence="2" key="1">
    <citation type="submission" date="2015-04" db="UniProtKB">
        <authorList>
            <consortium name="EnsemblPlants"/>
        </authorList>
    </citation>
    <scope>IDENTIFICATION</scope>
</reference>
<name>A0A0E0LQJ9_ORYPU</name>
<evidence type="ECO:0000313" key="3">
    <source>
        <dbReference type="Proteomes" id="UP000026962"/>
    </source>
</evidence>
<evidence type="ECO:0000313" key="2">
    <source>
        <dbReference type="EnsemblPlants" id="OPUNC08G00890.1"/>
    </source>
</evidence>
<proteinExistence type="predicted"/>
<protein>
    <submittedName>
        <fullName evidence="2">Uncharacterized protein</fullName>
    </submittedName>
</protein>
<sequence>MDGETLIFLRSLDASGPGDAVSDLTLHPSGTDHSAPMLLPSTSTRSIYELYIFVESCTPPSSSTRKKTSYTTPTSPSESPYEDQRYWTKKRLEHLLIRSKAEIERVKFSLGESTAESLFDIQP</sequence>
<dbReference type="AlphaFoldDB" id="A0A0E0LQJ9"/>
<reference evidence="2" key="2">
    <citation type="submission" date="2018-05" db="EMBL/GenBank/DDBJ databases">
        <title>OpunRS2 (Oryza punctata Reference Sequence Version 2).</title>
        <authorList>
            <person name="Zhang J."/>
            <person name="Kudrna D."/>
            <person name="Lee S."/>
            <person name="Talag J."/>
            <person name="Welchert J."/>
            <person name="Wing R.A."/>
        </authorList>
    </citation>
    <scope>NUCLEOTIDE SEQUENCE [LARGE SCALE GENOMIC DNA]</scope>
</reference>
<organism evidence="2">
    <name type="scientific">Oryza punctata</name>
    <name type="common">Red rice</name>
    <dbReference type="NCBI Taxonomy" id="4537"/>
    <lineage>
        <taxon>Eukaryota</taxon>
        <taxon>Viridiplantae</taxon>
        <taxon>Streptophyta</taxon>
        <taxon>Embryophyta</taxon>
        <taxon>Tracheophyta</taxon>
        <taxon>Spermatophyta</taxon>
        <taxon>Magnoliopsida</taxon>
        <taxon>Liliopsida</taxon>
        <taxon>Poales</taxon>
        <taxon>Poaceae</taxon>
        <taxon>BOP clade</taxon>
        <taxon>Oryzoideae</taxon>
        <taxon>Oryzeae</taxon>
        <taxon>Oryzinae</taxon>
        <taxon>Oryza</taxon>
    </lineage>
</organism>
<accession>A0A0E0LQJ9</accession>
<dbReference type="Gramene" id="OPUNC08G00890.1">
    <property type="protein sequence ID" value="OPUNC08G00890.1"/>
    <property type="gene ID" value="OPUNC08G00890"/>
</dbReference>
<dbReference type="Proteomes" id="UP000026962">
    <property type="component" value="Chromosome 8"/>
</dbReference>
<dbReference type="HOGENOM" id="CLU_2018980_0_0_1"/>
<feature type="region of interest" description="Disordered" evidence="1">
    <location>
        <begin position="15"/>
        <end position="38"/>
    </location>
</feature>
<feature type="compositionally biased region" description="Low complexity" evidence="1">
    <location>
        <begin position="58"/>
        <end position="79"/>
    </location>
</feature>
<dbReference type="EnsemblPlants" id="OPUNC08G00890.1">
    <property type="protein sequence ID" value="OPUNC08G00890.1"/>
    <property type="gene ID" value="OPUNC08G00890"/>
</dbReference>
<keyword evidence="3" id="KW-1185">Reference proteome</keyword>
<feature type="region of interest" description="Disordered" evidence="1">
    <location>
        <begin position="58"/>
        <end position="82"/>
    </location>
</feature>